<evidence type="ECO:0000259" key="9">
    <source>
        <dbReference type="Pfam" id="PF14380"/>
    </source>
</evidence>
<feature type="chain" id="PRO_5043340837" description="non-specific serine/threonine protein kinase" evidence="7">
    <location>
        <begin position="34"/>
        <end position="296"/>
    </location>
</feature>
<dbReference type="GO" id="GO:0016020">
    <property type="term" value="C:membrane"/>
    <property type="evidence" value="ECO:0007669"/>
    <property type="project" value="UniProtKB-SubCell"/>
</dbReference>
<evidence type="ECO:0000256" key="5">
    <source>
        <dbReference type="ARBA" id="ARBA00047899"/>
    </source>
</evidence>
<dbReference type="EMBL" id="JACGWJ010000003">
    <property type="protein sequence ID" value="KAL0431341.1"/>
    <property type="molecule type" value="Genomic_DNA"/>
</dbReference>
<dbReference type="GO" id="GO:0030247">
    <property type="term" value="F:polysaccharide binding"/>
    <property type="evidence" value="ECO:0007669"/>
    <property type="project" value="InterPro"/>
</dbReference>
<dbReference type="PANTHER" id="PTHR33138">
    <property type="entry name" value="OS01G0690200 PROTEIN"/>
    <property type="match status" value="1"/>
</dbReference>
<feature type="domain" description="Wall-associated receptor kinase C-terminal" evidence="9">
    <location>
        <begin position="176"/>
        <end position="246"/>
    </location>
</feature>
<evidence type="ECO:0000256" key="2">
    <source>
        <dbReference type="ARBA" id="ARBA00012513"/>
    </source>
</evidence>
<keyword evidence="10" id="KW-0418">Kinase</keyword>
<sequence>MNSQSTSGLSFHHLLFTINVLVLFQAYDGSAYADKYYRTCSNTFSCGNTITGIGYPFRGPDDPPHCGHPGFVLICDDQNNVTNIDIASMKYRVLEIDQTNQTMRIAREDVMETTCPRETVNTTLDYSIFNYAAECANFTFLYGCPAWHPPYLSYISCGNGWNDGDVYVLPGAQGPGYCNASVIVPGPVTGTGAGGFVNGTRLGLELQQGFLISWKIGGIACGDCTASNGQCGYDFMTNQTTCFCSDPPYVSDTCATVNGTSPAMKKGTHSTSFLASIRMEIFIHIPPDKSLYMNII</sequence>
<keyword evidence="4" id="KW-0325">Glycoprotein</keyword>
<feature type="signal peptide" evidence="7">
    <location>
        <begin position="1"/>
        <end position="33"/>
    </location>
</feature>
<keyword evidence="10" id="KW-0675">Receptor</keyword>
<name>A0AAW2VSM8_SESRA</name>
<evidence type="ECO:0000256" key="4">
    <source>
        <dbReference type="ARBA" id="ARBA00023180"/>
    </source>
</evidence>
<dbReference type="InterPro" id="IPR032872">
    <property type="entry name" value="WAK_assoc_C"/>
</dbReference>
<reference evidence="10" key="2">
    <citation type="journal article" date="2024" name="Plant">
        <title>Genomic evolution and insights into agronomic trait innovations of Sesamum species.</title>
        <authorList>
            <person name="Miao H."/>
            <person name="Wang L."/>
            <person name="Qu L."/>
            <person name="Liu H."/>
            <person name="Sun Y."/>
            <person name="Le M."/>
            <person name="Wang Q."/>
            <person name="Wei S."/>
            <person name="Zheng Y."/>
            <person name="Lin W."/>
            <person name="Duan Y."/>
            <person name="Cao H."/>
            <person name="Xiong S."/>
            <person name="Wang X."/>
            <person name="Wei L."/>
            <person name="Li C."/>
            <person name="Ma Q."/>
            <person name="Ju M."/>
            <person name="Zhao R."/>
            <person name="Li G."/>
            <person name="Mu C."/>
            <person name="Tian Q."/>
            <person name="Mei H."/>
            <person name="Zhang T."/>
            <person name="Gao T."/>
            <person name="Zhang H."/>
        </authorList>
    </citation>
    <scope>NUCLEOTIDE SEQUENCE</scope>
    <source>
        <strain evidence="10">G02</strain>
    </source>
</reference>
<dbReference type="EC" id="2.7.11.1" evidence="2"/>
<keyword evidence="10" id="KW-0808">Transferase</keyword>
<accession>A0AAW2VSM8</accession>
<evidence type="ECO:0000256" key="7">
    <source>
        <dbReference type="SAM" id="SignalP"/>
    </source>
</evidence>
<evidence type="ECO:0000256" key="3">
    <source>
        <dbReference type="ARBA" id="ARBA00022729"/>
    </source>
</evidence>
<dbReference type="AlphaFoldDB" id="A0AAW2VSM8"/>
<protein>
    <recommendedName>
        <fullName evidence="2">non-specific serine/threonine protein kinase</fullName>
        <ecNumber evidence="2">2.7.11.1</ecNumber>
    </recommendedName>
</protein>
<evidence type="ECO:0000256" key="6">
    <source>
        <dbReference type="ARBA" id="ARBA00048679"/>
    </source>
</evidence>
<proteinExistence type="predicted"/>
<evidence type="ECO:0000256" key="1">
    <source>
        <dbReference type="ARBA" id="ARBA00004167"/>
    </source>
</evidence>
<dbReference type="Pfam" id="PF14380">
    <property type="entry name" value="WAK_assoc"/>
    <property type="match status" value="1"/>
</dbReference>
<gene>
    <name evidence="10" type="ORF">Sradi_0760100</name>
</gene>
<comment type="catalytic activity">
    <reaction evidence="6">
        <text>L-seryl-[protein] + ATP = O-phospho-L-seryl-[protein] + ADP + H(+)</text>
        <dbReference type="Rhea" id="RHEA:17989"/>
        <dbReference type="Rhea" id="RHEA-COMP:9863"/>
        <dbReference type="Rhea" id="RHEA-COMP:11604"/>
        <dbReference type="ChEBI" id="CHEBI:15378"/>
        <dbReference type="ChEBI" id="CHEBI:29999"/>
        <dbReference type="ChEBI" id="CHEBI:30616"/>
        <dbReference type="ChEBI" id="CHEBI:83421"/>
        <dbReference type="ChEBI" id="CHEBI:456216"/>
        <dbReference type="EC" id="2.7.11.1"/>
    </reaction>
</comment>
<dbReference type="Pfam" id="PF13947">
    <property type="entry name" value="GUB_WAK_bind"/>
    <property type="match status" value="1"/>
</dbReference>
<keyword evidence="3 7" id="KW-0732">Signal</keyword>
<evidence type="ECO:0000313" key="10">
    <source>
        <dbReference type="EMBL" id="KAL0431341.1"/>
    </source>
</evidence>
<organism evidence="10">
    <name type="scientific">Sesamum radiatum</name>
    <name type="common">Black benniseed</name>
    <dbReference type="NCBI Taxonomy" id="300843"/>
    <lineage>
        <taxon>Eukaryota</taxon>
        <taxon>Viridiplantae</taxon>
        <taxon>Streptophyta</taxon>
        <taxon>Embryophyta</taxon>
        <taxon>Tracheophyta</taxon>
        <taxon>Spermatophyta</taxon>
        <taxon>Magnoliopsida</taxon>
        <taxon>eudicotyledons</taxon>
        <taxon>Gunneridae</taxon>
        <taxon>Pentapetalae</taxon>
        <taxon>asterids</taxon>
        <taxon>lamiids</taxon>
        <taxon>Lamiales</taxon>
        <taxon>Pedaliaceae</taxon>
        <taxon>Sesamum</taxon>
    </lineage>
</organism>
<comment type="caution">
    <text evidence="10">The sequence shown here is derived from an EMBL/GenBank/DDBJ whole genome shotgun (WGS) entry which is preliminary data.</text>
</comment>
<comment type="subcellular location">
    <subcellularLocation>
        <location evidence="1">Membrane</location>
        <topology evidence="1">Single-pass membrane protein</topology>
    </subcellularLocation>
</comment>
<dbReference type="GO" id="GO:0004674">
    <property type="term" value="F:protein serine/threonine kinase activity"/>
    <property type="evidence" value="ECO:0007669"/>
    <property type="project" value="UniProtKB-EC"/>
</dbReference>
<dbReference type="InterPro" id="IPR025287">
    <property type="entry name" value="WAK_GUB"/>
</dbReference>
<evidence type="ECO:0000259" key="8">
    <source>
        <dbReference type="Pfam" id="PF13947"/>
    </source>
</evidence>
<dbReference type="PANTHER" id="PTHR33138:SF87">
    <property type="entry name" value="WALL-ASSOCIATED RECEPTOR KINASE, GALACTURONAN-BINDING DOMAIN-CONTAINING PROTEIN"/>
    <property type="match status" value="1"/>
</dbReference>
<comment type="catalytic activity">
    <reaction evidence="5">
        <text>L-threonyl-[protein] + ATP = O-phospho-L-threonyl-[protein] + ADP + H(+)</text>
        <dbReference type="Rhea" id="RHEA:46608"/>
        <dbReference type="Rhea" id="RHEA-COMP:11060"/>
        <dbReference type="Rhea" id="RHEA-COMP:11605"/>
        <dbReference type="ChEBI" id="CHEBI:15378"/>
        <dbReference type="ChEBI" id="CHEBI:30013"/>
        <dbReference type="ChEBI" id="CHEBI:30616"/>
        <dbReference type="ChEBI" id="CHEBI:61977"/>
        <dbReference type="ChEBI" id="CHEBI:456216"/>
        <dbReference type="EC" id="2.7.11.1"/>
    </reaction>
</comment>
<feature type="domain" description="Wall-associated receptor kinase galacturonan-binding" evidence="8">
    <location>
        <begin position="40"/>
        <end position="107"/>
    </location>
</feature>
<reference evidence="10" key="1">
    <citation type="submission" date="2020-06" db="EMBL/GenBank/DDBJ databases">
        <authorList>
            <person name="Li T."/>
            <person name="Hu X."/>
            <person name="Zhang T."/>
            <person name="Song X."/>
            <person name="Zhang H."/>
            <person name="Dai N."/>
            <person name="Sheng W."/>
            <person name="Hou X."/>
            <person name="Wei L."/>
        </authorList>
    </citation>
    <scope>NUCLEOTIDE SEQUENCE</scope>
    <source>
        <strain evidence="10">G02</strain>
        <tissue evidence="10">Leaf</tissue>
    </source>
</reference>